<dbReference type="Pfam" id="PF00005">
    <property type="entry name" value="ABC_tran"/>
    <property type="match status" value="1"/>
</dbReference>
<dbReference type="InterPro" id="IPR027417">
    <property type="entry name" value="P-loop_NTPase"/>
</dbReference>
<evidence type="ECO:0000313" key="11">
    <source>
        <dbReference type="EMBL" id="RSL30388.1"/>
    </source>
</evidence>
<dbReference type="PANTHER" id="PTHR42771:SF2">
    <property type="entry name" value="IRON(3+)-HYDROXAMATE IMPORT ATP-BINDING PROTEIN FHUC"/>
    <property type="match status" value="1"/>
</dbReference>
<dbReference type="InterPro" id="IPR017871">
    <property type="entry name" value="ABC_transporter-like_CS"/>
</dbReference>
<keyword evidence="3" id="KW-1003">Cell membrane</keyword>
<proteinExistence type="predicted"/>
<evidence type="ECO:0000259" key="10">
    <source>
        <dbReference type="PROSITE" id="PS50893"/>
    </source>
</evidence>
<accession>A0A428MW63</accession>
<dbReference type="GO" id="GO:0016887">
    <property type="term" value="F:ATP hydrolysis activity"/>
    <property type="evidence" value="ECO:0007669"/>
    <property type="project" value="InterPro"/>
</dbReference>
<evidence type="ECO:0000256" key="4">
    <source>
        <dbReference type="ARBA" id="ARBA00022496"/>
    </source>
</evidence>
<evidence type="ECO:0000256" key="1">
    <source>
        <dbReference type="ARBA" id="ARBA00004202"/>
    </source>
</evidence>
<evidence type="ECO:0000313" key="12">
    <source>
        <dbReference type="Proteomes" id="UP000275076"/>
    </source>
</evidence>
<dbReference type="GO" id="GO:0006826">
    <property type="term" value="P:iron ion transport"/>
    <property type="evidence" value="ECO:0007669"/>
    <property type="project" value="UniProtKB-KW"/>
</dbReference>
<evidence type="ECO:0000256" key="6">
    <source>
        <dbReference type="ARBA" id="ARBA00022840"/>
    </source>
</evidence>
<evidence type="ECO:0000256" key="2">
    <source>
        <dbReference type="ARBA" id="ARBA00022448"/>
    </source>
</evidence>
<dbReference type="SMART" id="SM00382">
    <property type="entry name" value="AAA"/>
    <property type="match status" value="1"/>
</dbReference>
<dbReference type="GO" id="GO:0005886">
    <property type="term" value="C:plasma membrane"/>
    <property type="evidence" value="ECO:0007669"/>
    <property type="project" value="UniProtKB-SubCell"/>
</dbReference>
<keyword evidence="6 11" id="KW-0067">ATP-binding</keyword>
<protein>
    <submittedName>
        <fullName evidence="11">ABC transporter ATP-binding protein</fullName>
    </submittedName>
</protein>
<name>A0A428MW63_9BACI</name>
<evidence type="ECO:0000256" key="9">
    <source>
        <dbReference type="ARBA" id="ARBA00023136"/>
    </source>
</evidence>
<evidence type="ECO:0000256" key="3">
    <source>
        <dbReference type="ARBA" id="ARBA00022475"/>
    </source>
</evidence>
<dbReference type="EMBL" id="RBVX01000038">
    <property type="protein sequence ID" value="RSL30388.1"/>
    <property type="molecule type" value="Genomic_DNA"/>
</dbReference>
<keyword evidence="12" id="KW-1185">Reference proteome</keyword>
<sequence length="273" mass="30598">MPNLKAKDLTFSYEEEQTLKNLSVEIPEGEITVFIGGNGCGKSTLLRTMARLLQPDKGSVLLDGNDISRLKTKEVAKQMSILPQGPTAPEGLTVEQLVRQGRYPHQSWLKQWSVDDENMVQQALAATNMEEWQAQPVDALSGGQRQRAWIAMTLAQGARTLLLDEPTTYLDMAHQVEVLDLLYELNETEGRTIVMVLHDMNMACRYAHHLVAMQNRTIYAKGLPEQIMTEDLVRHVFQMNCHIAADPLFGTPMVIPHGKGRMTYEPITAAKAE</sequence>
<keyword evidence="5" id="KW-0547">Nucleotide-binding</keyword>
<dbReference type="CDD" id="cd03214">
    <property type="entry name" value="ABC_Iron-Siderophores_B12_Hemin"/>
    <property type="match status" value="1"/>
</dbReference>
<gene>
    <name evidence="11" type="ORF">D7Z54_26485</name>
</gene>
<dbReference type="RefSeq" id="WP_125560783.1">
    <property type="nucleotide sequence ID" value="NZ_RBVX01000038.1"/>
</dbReference>
<dbReference type="InterPro" id="IPR003439">
    <property type="entry name" value="ABC_transporter-like_ATP-bd"/>
</dbReference>
<dbReference type="OrthoDB" id="9787851at2"/>
<dbReference type="Proteomes" id="UP000275076">
    <property type="component" value="Unassembled WGS sequence"/>
</dbReference>
<keyword evidence="7" id="KW-0408">Iron</keyword>
<comment type="subcellular location">
    <subcellularLocation>
        <location evidence="1">Cell membrane</location>
        <topology evidence="1">Peripheral membrane protein</topology>
    </subcellularLocation>
</comment>
<dbReference type="InterPro" id="IPR003593">
    <property type="entry name" value="AAA+_ATPase"/>
</dbReference>
<dbReference type="PROSITE" id="PS50893">
    <property type="entry name" value="ABC_TRANSPORTER_2"/>
    <property type="match status" value="1"/>
</dbReference>
<dbReference type="GO" id="GO:0005524">
    <property type="term" value="F:ATP binding"/>
    <property type="evidence" value="ECO:0007669"/>
    <property type="project" value="UniProtKB-KW"/>
</dbReference>
<keyword evidence="2" id="KW-0813">Transport</keyword>
<evidence type="ECO:0000256" key="7">
    <source>
        <dbReference type="ARBA" id="ARBA00023004"/>
    </source>
</evidence>
<dbReference type="InterPro" id="IPR051535">
    <property type="entry name" value="Siderophore_ABC-ATPase"/>
</dbReference>
<organism evidence="11 12">
    <name type="scientific">Salibacterium salarium</name>
    <dbReference type="NCBI Taxonomy" id="284579"/>
    <lineage>
        <taxon>Bacteria</taxon>
        <taxon>Bacillati</taxon>
        <taxon>Bacillota</taxon>
        <taxon>Bacilli</taxon>
        <taxon>Bacillales</taxon>
        <taxon>Bacillaceae</taxon>
    </lineage>
</organism>
<dbReference type="FunFam" id="3.40.50.300:FF:000134">
    <property type="entry name" value="Iron-enterobactin ABC transporter ATP-binding protein"/>
    <property type="match status" value="1"/>
</dbReference>
<dbReference type="Gene3D" id="3.40.50.300">
    <property type="entry name" value="P-loop containing nucleotide triphosphate hydrolases"/>
    <property type="match status" value="1"/>
</dbReference>
<dbReference type="AlphaFoldDB" id="A0A428MW63"/>
<dbReference type="PANTHER" id="PTHR42771">
    <property type="entry name" value="IRON(3+)-HYDROXAMATE IMPORT ATP-BINDING PROTEIN FHUC"/>
    <property type="match status" value="1"/>
</dbReference>
<reference evidence="11 12" key="1">
    <citation type="submission" date="2018-10" db="EMBL/GenBank/DDBJ databases">
        <title>Draft genome sequence of Bacillus salarius IM0101, isolated from a hypersaline soil in Inner Mongolia, China.</title>
        <authorList>
            <person name="Yamprayoonswat W."/>
            <person name="Boonvisut S."/>
            <person name="Jumpathong W."/>
            <person name="Sittihan S."/>
            <person name="Ruangsuj P."/>
            <person name="Wanthongcharoen S."/>
            <person name="Thongpramul N."/>
            <person name="Pimmason S."/>
            <person name="Yu B."/>
            <person name="Yasawong M."/>
        </authorList>
    </citation>
    <scope>NUCLEOTIDE SEQUENCE [LARGE SCALE GENOMIC DNA]</scope>
    <source>
        <strain evidence="11 12">IM0101</strain>
    </source>
</reference>
<evidence type="ECO:0000256" key="5">
    <source>
        <dbReference type="ARBA" id="ARBA00022741"/>
    </source>
</evidence>
<dbReference type="PROSITE" id="PS00211">
    <property type="entry name" value="ABC_TRANSPORTER_1"/>
    <property type="match status" value="1"/>
</dbReference>
<keyword evidence="8" id="KW-0406">Ion transport</keyword>
<dbReference type="SUPFAM" id="SSF52540">
    <property type="entry name" value="P-loop containing nucleoside triphosphate hydrolases"/>
    <property type="match status" value="1"/>
</dbReference>
<feature type="domain" description="ABC transporter" evidence="10">
    <location>
        <begin position="4"/>
        <end position="240"/>
    </location>
</feature>
<keyword evidence="9" id="KW-0472">Membrane</keyword>
<comment type="caution">
    <text evidence="11">The sequence shown here is derived from an EMBL/GenBank/DDBJ whole genome shotgun (WGS) entry which is preliminary data.</text>
</comment>
<evidence type="ECO:0000256" key="8">
    <source>
        <dbReference type="ARBA" id="ARBA00023065"/>
    </source>
</evidence>
<keyword evidence="4" id="KW-0410">Iron transport</keyword>